<organism evidence="2 3">
    <name type="scientific">Lophium mytilinum</name>
    <dbReference type="NCBI Taxonomy" id="390894"/>
    <lineage>
        <taxon>Eukaryota</taxon>
        <taxon>Fungi</taxon>
        <taxon>Dikarya</taxon>
        <taxon>Ascomycota</taxon>
        <taxon>Pezizomycotina</taxon>
        <taxon>Dothideomycetes</taxon>
        <taxon>Pleosporomycetidae</taxon>
        <taxon>Mytilinidiales</taxon>
        <taxon>Mytilinidiaceae</taxon>
        <taxon>Lophium</taxon>
    </lineage>
</organism>
<accession>A0A6A6QYD0</accession>
<proteinExistence type="predicted"/>
<dbReference type="Proteomes" id="UP000799750">
    <property type="component" value="Unassembled WGS sequence"/>
</dbReference>
<dbReference type="AlphaFoldDB" id="A0A6A6QYD0"/>
<sequence>MRLGVVSSHSMPRAPTEWILVRLPRFLFSSSSPSRTQDKSTSIATIVHNMPPRCSKALLYLITAFLATVTAISDVIYGQQLLGPRSASQESTRPSTTAS</sequence>
<name>A0A6A6QYD0_9PEZI</name>
<keyword evidence="1" id="KW-0472">Membrane</keyword>
<feature type="transmembrane region" description="Helical" evidence="1">
    <location>
        <begin position="57"/>
        <end position="77"/>
    </location>
</feature>
<evidence type="ECO:0000313" key="2">
    <source>
        <dbReference type="EMBL" id="KAF2497465.1"/>
    </source>
</evidence>
<keyword evidence="1" id="KW-0812">Transmembrane</keyword>
<evidence type="ECO:0000313" key="3">
    <source>
        <dbReference type="Proteomes" id="UP000799750"/>
    </source>
</evidence>
<dbReference type="EMBL" id="MU004186">
    <property type="protein sequence ID" value="KAF2497465.1"/>
    <property type="molecule type" value="Genomic_DNA"/>
</dbReference>
<evidence type="ECO:0000256" key="1">
    <source>
        <dbReference type="SAM" id="Phobius"/>
    </source>
</evidence>
<keyword evidence="1" id="KW-1133">Transmembrane helix</keyword>
<reference evidence="2" key="1">
    <citation type="journal article" date="2020" name="Stud. Mycol.">
        <title>101 Dothideomycetes genomes: a test case for predicting lifestyles and emergence of pathogens.</title>
        <authorList>
            <person name="Haridas S."/>
            <person name="Albert R."/>
            <person name="Binder M."/>
            <person name="Bloem J."/>
            <person name="Labutti K."/>
            <person name="Salamov A."/>
            <person name="Andreopoulos B."/>
            <person name="Baker S."/>
            <person name="Barry K."/>
            <person name="Bills G."/>
            <person name="Bluhm B."/>
            <person name="Cannon C."/>
            <person name="Castanera R."/>
            <person name="Culley D."/>
            <person name="Daum C."/>
            <person name="Ezra D."/>
            <person name="Gonzalez J."/>
            <person name="Henrissat B."/>
            <person name="Kuo A."/>
            <person name="Liang C."/>
            <person name="Lipzen A."/>
            <person name="Lutzoni F."/>
            <person name="Magnuson J."/>
            <person name="Mondo S."/>
            <person name="Nolan M."/>
            <person name="Ohm R."/>
            <person name="Pangilinan J."/>
            <person name="Park H.-J."/>
            <person name="Ramirez L."/>
            <person name="Alfaro M."/>
            <person name="Sun H."/>
            <person name="Tritt A."/>
            <person name="Yoshinaga Y."/>
            <person name="Zwiers L.-H."/>
            <person name="Turgeon B."/>
            <person name="Goodwin S."/>
            <person name="Spatafora J."/>
            <person name="Crous P."/>
            <person name="Grigoriev I."/>
        </authorList>
    </citation>
    <scope>NUCLEOTIDE SEQUENCE</scope>
    <source>
        <strain evidence="2">CBS 269.34</strain>
    </source>
</reference>
<gene>
    <name evidence="2" type="ORF">BU16DRAFT_314931</name>
</gene>
<keyword evidence="3" id="KW-1185">Reference proteome</keyword>
<protein>
    <submittedName>
        <fullName evidence="2">Uncharacterized protein</fullName>
    </submittedName>
</protein>